<dbReference type="EMBL" id="CP029608">
    <property type="protein sequence ID" value="AXI60145.1"/>
    <property type="molecule type" value="Genomic_DNA"/>
</dbReference>
<name>A0A345RLH9_9PSED</name>
<evidence type="ECO:0000256" key="2">
    <source>
        <dbReference type="SAM" id="Phobius"/>
    </source>
</evidence>
<gene>
    <name evidence="3" type="ORF">DLD99_06560</name>
</gene>
<feature type="transmembrane region" description="Helical" evidence="2">
    <location>
        <begin position="172"/>
        <end position="193"/>
    </location>
</feature>
<evidence type="ECO:0000256" key="1">
    <source>
        <dbReference type="SAM" id="MobiDB-lite"/>
    </source>
</evidence>
<feature type="region of interest" description="Disordered" evidence="1">
    <location>
        <begin position="436"/>
        <end position="457"/>
    </location>
</feature>
<protein>
    <submittedName>
        <fullName evidence="3">Phage tail protein</fullName>
    </submittedName>
</protein>
<accession>A0A345RLH9</accession>
<proteinExistence type="predicted"/>
<feature type="transmembrane region" description="Helical" evidence="2">
    <location>
        <begin position="199"/>
        <end position="220"/>
    </location>
</feature>
<keyword evidence="2" id="KW-1133">Transmembrane helix</keyword>
<keyword evidence="2" id="KW-0812">Transmembrane</keyword>
<organism evidence="3 4">
    <name type="scientific">Pseudomonas kribbensis</name>
    <dbReference type="NCBI Taxonomy" id="1628086"/>
    <lineage>
        <taxon>Bacteria</taxon>
        <taxon>Pseudomonadati</taxon>
        <taxon>Pseudomonadota</taxon>
        <taxon>Gammaproteobacteria</taxon>
        <taxon>Pseudomonadales</taxon>
        <taxon>Pseudomonadaceae</taxon>
        <taxon>Pseudomonas</taxon>
    </lineage>
</organism>
<evidence type="ECO:0000313" key="4">
    <source>
        <dbReference type="Proteomes" id="UP000253720"/>
    </source>
</evidence>
<dbReference type="Proteomes" id="UP000253720">
    <property type="component" value="Chromosome"/>
</dbReference>
<sequence length="523" mass="55219">MANTQINTIQQNIQTTAGMLEVMQGLQKTATEMKGVRAKVAGFKKSLESSGLKPLDLSGFVSGGGLLKPFQDGLKKAIKAEDELANKSKKLKAPALAKDAVIPKPLPRPATARLPAPVKGETSTNLAKFNVSLDNISLKIGQALLPAVKGLVTALVPVMTTVGKFVAEHPQLVEGLAAAAVAFTVVTTAAAGLSAVLTLLASPIGLFAAGAALAAGLIVANWKPLSAFFVRLWQQIAPVVLPMANFFRTLFDFTPLGMVINNWGPVSTFFAALWNVLKAVAAPVIDFYTTLFAYSPQALILKNWQPLVGLFASIWDLLRAVSVPISAFIQDVVDSISLSVVELYAVISEQLGWSPLETIIEAWGSVTVWIQKWSDKFYDALAPIREFFNGGLGTLAAEASAKVDVLTRAQLKTNAEGKGEWAPGFFGSDADSTPGVSVPEGALTQNSSSLTQNSSSLTQSSSNLIQKSAANNRTQLEGGLTVRFENAPAGLRTDQPQTNQPGLALSSRIGYRSLSAGGSNELA</sequence>
<dbReference type="KEGG" id="pke:DLD99_06560"/>
<evidence type="ECO:0000313" key="3">
    <source>
        <dbReference type="EMBL" id="AXI60145.1"/>
    </source>
</evidence>
<reference evidence="3 4" key="1">
    <citation type="submission" date="2018-05" db="EMBL/GenBank/DDBJ databases">
        <title>Complete genome sequence of Pseudomonas kribbensis 46-2(T).</title>
        <authorList>
            <person name="Jeong H."/>
            <person name="Lee S.-G."/>
            <person name="Rha E."/>
            <person name="Kim H."/>
        </authorList>
    </citation>
    <scope>NUCLEOTIDE SEQUENCE [LARGE SCALE GENOMIC DNA]</scope>
    <source>
        <strain evidence="3 4">46-2</strain>
    </source>
</reference>
<keyword evidence="4" id="KW-1185">Reference proteome</keyword>
<dbReference type="RefSeq" id="WP_114881668.1">
    <property type="nucleotide sequence ID" value="NZ_CP029608.1"/>
</dbReference>
<keyword evidence="2" id="KW-0472">Membrane</keyword>
<dbReference type="AlphaFoldDB" id="A0A345RLH9"/>
<feature type="compositionally biased region" description="Low complexity" evidence="1">
    <location>
        <begin position="443"/>
        <end position="457"/>
    </location>
</feature>